<dbReference type="InterPro" id="IPR010559">
    <property type="entry name" value="Sig_transdc_His_kin_internal"/>
</dbReference>
<dbReference type="InterPro" id="IPR036890">
    <property type="entry name" value="HATPase_C_sf"/>
</dbReference>
<evidence type="ECO:0000256" key="1">
    <source>
        <dbReference type="SAM" id="Coils"/>
    </source>
</evidence>
<evidence type="ECO:0000313" key="6">
    <source>
        <dbReference type="Proteomes" id="UP000808337"/>
    </source>
</evidence>
<keyword evidence="1" id="KW-0175">Coiled coil</keyword>
<feature type="domain" description="GAF" evidence="4">
    <location>
        <begin position="830"/>
        <end position="977"/>
    </location>
</feature>
<keyword evidence="5" id="KW-0808">Transferase</keyword>
<dbReference type="InterPro" id="IPR003018">
    <property type="entry name" value="GAF"/>
</dbReference>
<feature type="coiled-coil region" evidence="1">
    <location>
        <begin position="967"/>
        <end position="1001"/>
    </location>
</feature>
<comment type="caution">
    <text evidence="5">The sequence shown here is derived from an EMBL/GenBank/DDBJ whole genome shotgun (WGS) entry which is preliminary data.</text>
</comment>
<dbReference type="InterPro" id="IPR011123">
    <property type="entry name" value="Y_Y_Y"/>
</dbReference>
<dbReference type="InterPro" id="IPR015943">
    <property type="entry name" value="WD40/YVTN_repeat-like_dom_sf"/>
</dbReference>
<keyword evidence="3" id="KW-0732">Signal</keyword>
<dbReference type="GO" id="GO:0016020">
    <property type="term" value="C:membrane"/>
    <property type="evidence" value="ECO:0007669"/>
    <property type="project" value="InterPro"/>
</dbReference>
<dbReference type="SUPFAM" id="SSF55874">
    <property type="entry name" value="ATPase domain of HSP90 chaperone/DNA topoisomerase II/histidine kinase"/>
    <property type="match status" value="1"/>
</dbReference>
<dbReference type="SMART" id="SM00065">
    <property type="entry name" value="GAF"/>
    <property type="match status" value="1"/>
</dbReference>
<sequence length="1204" mass="137098">MIKKLILLLSVVSVGIHTMAQSNITFRHLSTNNGLSYLGVVDMVTDKKGNLWIGTGNGLNMFNGKSVEKYYATEYPQLQNSYIVHVACDSNNRIWVLTSNGNLTIVDEKRKFHRVGLYDQKNFVKTRWIIETENGNLLLFTSKGHYFLTPGTPLTELDSLSFSQFTPYEIAGFDSLQTKYYKQIFHYDDTHYLLVQDDGFYKVNYRTKKVEKKYVVPYCNALTKMDGDALMYFDKSDKEVKIVDLSTEEITFPFRDLKDQFGKPVNATFNFAERINAHQYILTTQLSGIYIYDYPSNKIYNHTHHFADATTISDNVTSTIEVSPSGWVFITCNPEGISYYNSNEIIGNQNVFIDQNGNGYDGYIAGIATKDNNTFYIGTAVGLLQWKRNTNTTQFLNYHDEKGEPLPSPQEIVSITIDRFDHVWVTTNTQGIIVLDKNNNLLRHITSTGKPNYAIKMERLLRLVIGPDGFVWATGKNGICKINPATFEVDNLKNSILSKYDSLSCVLLLFTDKDNLWTSTSNGGVTHFNLATNQMKKYTTKDGLLSNGIFDLGADSSKNIYIGTRIGLNILFTDGRIKTLTQKDGLLIDRAEGLLLDKHNRMWIGNDIGLACYTPEDSSLTTFDARHGLSIFGFRVGSYFQIPDGEFVFGTPRGLQYFYPDSLFNKKITLNALINKIETKDIVSHINDNATFNLSSTDRQVTFYFSSIEYSPHVRTYYEYQLSNIDDKWIKVADQNSVKYNSLPPGKYVFRVRISNDNKNWQSAENEVTIIIAAPFYQRWWFRIVSIGILIFGLYRFFVGLNKKQKIRTEELETEAVINYFASRINRHKTTDELLWDVVKNCISKLQFEDCVIYLLDAERNVLVQKAAYGPKSGTDFTIHQPIDIPVGQGIVGNVAISGEPALINDTSKDVRYIVDDQQRLSELAVPITMDGKVIGVIDSENHKKNFFTQRHLSILSTIAVLCVNQIQRNDAEAEKQKAKIEVLQNKQKAAESRLQSLRLQMNPHFLFNALNSIQQMILANEEMVATKYLSRFSKLLRSILIHSDKESISLKEELDILKLYVELEAVRFKDAFTYEIHCDEDIDTDEVKIPTLLIQPFVENAIWHGLMHKEGMRKLKISFTDEGEYVQCIIEDNGIGRQKARELKITSGQDKKHTSKGIEVSLERLNAIQKQGGISGTMEIIDLKDKDGLGIGTRVEINLPIQN</sequence>
<dbReference type="SUPFAM" id="SSF55781">
    <property type="entry name" value="GAF domain-like"/>
    <property type="match status" value="1"/>
</dbReference>
<dbReference type="Pfam" id="PF06580">
    <property type="entry name" value="His_kinase"/>
    <property type="match status" value="1"/>
</dbReference>
<dbReference type="Pfam" id="PF13185">
    <property type="entry name" value="GAF_2"/>
    <property type="match status" value="1"/>
</dbReference>
<dbReference type="InterPro" id="IPR029016">
    <property type="entry name" value="GAF-like_dom_sf"/>
</dbReference>
<proteinExistence type="predicted"/>
<feature type="signal peptide" evidence="3">
    <location>
        <begin position="1"/>
        <end position="20"/>
    </location>
</feature>
<evidence type="ECO:0000256" key="3">
    <source>
        <dbReference type="SAM" id="SignalP"/>
    </source>
</evidence>
<protein>
    <submittedName>
        <fullName evidence="5">Histidine kinase</fullName>
    </submittedName>
</protein>
<accession>A0A9D7XSS7</accession>
<dbReference type="PANTHER" id="PTHR34220:SF7">
    <property type="entry name" value="SENSOR HISTIDINE KINASE YPDA"/>
    <property type="match status" value="1"/>
</dbReference>
<dbReference type="InterPro" id="IPR011110">
    <property type="entry name" value="Reg_prop"/>
</dbReference>
<dbReference type="AlphaFoldDB" id="A0A9D7XSS7"/>
<dbReference type="PANTHER" id="PTHR34220">
    <property type="entry name" value="SENSOR HISTIDINE KINASE YPDA"/>
    <property type="match status" value="1"/>
</dbReference>
<keyword evidence="2" id="KW-0472">Membrane</keyword>
<dbReference type="GO" id="GO:0000155">
    <property type="term" value="F:phosphorelay sensor kinase activity"/>
    <property type="evidence" value="ECO:0007669"/>
    <property type="project" value="InterPro"/>
</dbReference>
<feature type="chain" id="PRO_5039357634" evidence="3">
    <location>
        <begin position="21"/>
        <end position="1204"/>
    </location>
</feature>
<evidence type="ECO:0000256" key="2">
    <source>
        <dbReference type="SAM" id="Phobius"/>
    </source>
</evidence>
<gene>
    <name evidence="5" type="ORF">IPP15_06245</name>
</gene>
<dbReference type="SUPFAM" id="SSF101898">
    <property type="entry name" value="NHL repeat"/>
    <property type="match status" value="2"/>
</dbReference>
<evidence type="ECO:0000313" key="5">
    <source>
        <dbReference type="EMBL" id="MBK9982017.1"/>
    </source>
</evidence>
<dbReference type="Gene3D" id="3.30.450.40">
    <property type="match status" value="1"/>
</dbReference>
<dbReference type="SUPFAM" id="SSF63829">
    <property type="entry name" value="Calcium-dependent phosphotriesterase"/>
    <property type="match status" value="1"/>
</dbReference>
<dbReference type="Gene3D" id="2.60.40.10">
    <property type="entry name" value="Immunoglobulins"/>
    <property type="match status" value="1"/>
</dbReference>
<evidence type="ECO:0000259" key="4">
    <source>
        <dbReference type="SMART" id="SM00065"/>
    </source>
</evidence>
<keyword evidence="2" id="KW-1133">Transmembrane helix</keyword>
<keyword evidence="5" id="KW-0418">Kinase</keyword>
<organism evidence="5 6">
    <name type="scientific">Candidatus Opimibacter skivensis</name>
    <dbReference type="NCBI Taxonomy" id="2982028"/>
    <lineage>
        <taxon>Bacteria</taxon>
        <taxon>Pseudomonadati</taxon>
        <taxon>Bacteroidota</taxon>
        <taxon>Saprospiria</taxon>
        <taxon>Saprospirales</taxon>
        <taxon>Saprospiraceae</taxon>
        <taxon>Candidatus Opimibacter</taxon>
    </lineage>
</organism>
<dbReference type="Gene3D" id="3.30.565.10">
    <property type="entry name" value="Histidine kinase-like ATPase, C-terminal domain"/>
    <property type="match status" value="1"/>
</dbReference>
<reference evidence="5 6" key="1">
    <citation type="submission" date="2020-10" db="EMBL/GenBank/DDBJ databases">
        <title>Connecting structure to function with the recovery of over 1000 high-quality activated sludge metagenome-assembled genomes encoding full-length rRNA genes using long-read sequencing.</title>
        <authorList>
            <person name="Singleton C.M."/>
            <person name="Petriglieri F."/>
            <person name="Kristensen J.M."/>
            <person name="Kirkegaard R.H."/>
            <person name="Michaelsen T.Y."/>
            <person name="Andersen M.H."/>
            <person name="Karst S.M."/>
            <person name="Dueholm M.S."/>
            <person name="Nielsen P.H."/>
            <person name="Albertsen M."/>
        </authorList>
    </citation>
    <scope>NUCLEOTIDE SEQUENCE [LARGE SCALE GENOMIC DNA]</scope>
    <source>
        <strain evidence="5">Ribe_18-Q3-R11-54_MAXAC.273</strain>
    </source>
</reference>
<dbReference type="Gene3D" id="2.130.10.10">
    <property type="entry name" value="YVTN repeat-like/Quinoprotein amine dehydrogenase"/>
    <property type="match status" value="2"/>
</dbReference>
<dbReference type="InterPro" id="IPR013783">
    <property type="entry name" value="Ig-like_fold"/>
</dbReference>
<keyword evidence="2" id="KW-0812">Transmembrane</keyword>
<dbReference type="Pfam" id="PF07494">
    <property type="entry name" value="Reg_prop"/>
    <property type="match status" value="1"/>
</dbReference>
<feature type="transmembrane region" description="Helical" evidence="2">
    <location>
        <begin position="780"/>
        <end position="798"/>
    </location>
</feature>
<dbReference type="Proteomes" id="UP000808337">
    <property type="component" value="Unassembled WGS sequence"/>
</dbReference>
<dbReference type="EMBL" id="JADKGY010000001">
    <property type="protein sequence ID" value="MBK9982017.1"/>
    <property type="molecule type" value="Genomic_DNA"/>
</dbReference>
<dbReference type="Pfam" id="PF07495">
    <property type="entry name" value="Y_Y_Y"/>
    <property type="match status" value="1"/>
</dbReference>
<name>A0A9D7XSS7_9BACT</name>
<dbReference type="InterPro" id="IPR050640">
    <property type="entry name" value="Bact_2-comp_sensor_kinase"/>
</dbReference>